<dbReference type="PANTHER" id="PTHR46847">
    <property type="entry name" value="D-ALLOSE-BINDING PERIPLASMIC PROTEIN-RELATED"/>
    <property type="match status" value="1"/>
</dbReference>
<name>A0A6I4VYN0_9BACL</name>
<reference evidence="6 7" key="1">
    <citation type="submission" date="2019-12" db="EMBL/GenBank/DDBJ databases">
        <title>Whole-genome analyses of novel actinobacteria.</title>
        <authorList>
            <person name="Sahin N."/>
            <person name="Saygin H."/>
        </authorList>
    </citation>
    <scope>NUCLEOTIDE SEQUENCE [LARGE SCALE GENOMIC DNA]</scope>
    <source>
        <strain evidence="6 7">KC615</strain>
    </source>
</reference>
<feature type="signal peptide" evidence="4">
    <location>
        <begin position="1"/>
        <end position="28"/>
    </location>
</feature>
<dbReference type="InterPro" id="IPR025997">
    <property type="entry name" value="SBP_2_dom"/>
</dbReference>
<keyword evidence="7" id="KW-1185">Reference proteome</keyword>
<dbReference type="PROSITE" id="PS51257">
    <property type="entry name" value="PROKAR_LIPOPROTEIN"/>
    <property type="match status" value="1"/>
</dbReference>
<organism evidence="6 7">
    <name type="scientific">Shimazuella alba</name>
    <dbReference type="NCBI Taxonomy" id="2690964"/>
    <lineage>
        <taxon>Bacteria</taxon>
        <taxon>Bacillati</taxon>
        <taxon>Bacillota</taxon>
        <taxon>Bacilli</taxon>
        <taxon>Bacillales</taxon>
        <taxon>Thermoactinomycetaceae</taxon>
        <taxon>Shimazuella</taxon>
    </lineage>
</organism>
<dbReference type="Proteomes" id="UP000430692">
    <property type="component" value="Unassembled WGS sequence"/>
</dbReference>
<proteinExistence type="inferred from homology"/>
<sequence>MKKIFTLFLVGMLLLVGCSMQPAGQKNATDKKSDTIGLSISTMNNPFFVTLKNATEKKAKEMGYTLITVDAQNNSAKQASDVEDLIQKNVDVLLINPVDSDAVVSAVQSANNASIPVITLDRSANGGKVVSHIASDNVAGGEIAGKHLIELVGNGANIVELEGVPGSSAARERGQGFHKVIDGKLKVISKQSADFDRSKGLSVMENIIQGNKNIQAVFAHNDEMALGAIEALKSAGLTNVKVIGFDGTNEAKDAVNKGDLSATIAQRPDVMGQTAIETAKKVLDGQKVEAQIPVDLELTVKK</sequence>
<dbReference type="InterPro" id="IPR028082">
    <property type="entry name" value="Peripla_BP_I"/>
</dbReference>
<evidence type="ECO:0000259" key="5">
    <source>
        <dbReference type="Pfam" id="PF13407"/>
    </source>
</evidence>
<dbReference type="RefSeq" id="WP_160802392.1">
    <property type="nucleotide sequence ID" value="NZ_WUUL01000011.1"/>
</dbReference>
<dbReference type="GO" id="GO:0030246">
    <property type="term" value="F:carbohydrate binding"/>
    <property type="evidence" value="ECO:0007669"/>
    <property type="project" value="UniProtKB-ARBA"/>
</dbReference>
<comment type="subcellular location">
    <subcellularLocation>
        <location evidence="1">Cell envelope</location>
    </subcellularLocation>
</comment>
<evidence type="ECO:0000313" key="6">
    <source>
        <dbReference type="EMBL" id="MXQ55040.1"/>
    </source>
</evidence>
<dbReference type="SUPFAM" id="SSF53822">
    <property type="entry name" value="Periplasmic binding protein-like I"/>
    <property type="match status" value="1"/>
</dbReference>
<gene>
    <name evidence="6" type="primary">rbsB</name>
    <name evidence="6" type="ORF">GSM42_15210</name>
</gene>
<dbReference type="AlphaFoldDB" id="A0A6I4VYN0"/>
<feature type="chain" id="PRO_5026279372" evidence="4">
    <location>
        <begin position="29"/>
        <end position="302"/>
    </location>
</feature>
<evidence type="ECO:0000256" key="4">
    <source>
        <dbReference type="SAM" id="SignalP"/>
    </source>
</evidence>
<comment type="similarity">
    <text evidence="2">Belongs to the bacterial solute-binding protein 2 family.</text>
</comment>
<dbReference type="EMBL" id="WUUL01000011">
    <property type="protein sequence ID" value="MXQ55040.1"/>
    <property type="molecule type" value="Genomic_DNA"/>
</dbReference>
<dbReference type="Pfam" id="PF13407">
    <property type="entry name" value="Peripla_BP_4"/>
    <property type="match status" value="1"/>
</dbReference>
<keyword evidence="3 4" id="KW-0732">Signal</keyword>
<dbReference type="NCBIfam" id="NF007936">
    <property type="entry name" value="PRK10653.1"/>
    <property type="match status" value="1"/>
</dbReference>
<evidence type="ECO:0000313" key="7">
    <source>
        <dbReference type="Proteomes" id="UP000430692"/>
    </source>
</evidence>
<comment type="caution">
    <text evidence="6">The sequence shown here is derived from an EMBL/GenBank/DDBJ whole genome shotgun (WGS) entry which is preliminary data.</text>
</comment>
<accession>A0A6I4VYN0</accession>
<evidence type="ECO:0000256" key="2">
    <source>
        <dbReference type="ARBA" id="ARBA00007639"/>
    </source>
</evidence>
<feature type="domain" description="Periplasmic binding protein" evidence="5">
    <location>
        <begin position="36"/>
        <end position="287"/>
    </location>
</feature>
<dbReference type="PANTHER" id="PTHR46847:SF1">
    <property type="entry name" value="D-ALLOSE-BINDING PERIPLASMIC PROTEIN-RELATED"/>
    <property type="match status" value="1"/>
</dbReference>
<dbReference type="GO" id="GO:0030313">
    <property type="term" value="C:cell envelope"/>
    <property type="evidence" value="ECO:0007669"/>
    <property type="project" value="UniProtKB-SubCell"/>
</dbReference>
<evidence type="ECO:0000256" key="3">
    <source>
        <dbReference type="ARBA" id="ARBA00022729"/>
    </source>
</evidence>
<evidence type="ECO:0000256" key="1">
    <source>
        <dbReference type="ARBA" id="ARBA00004196"/>
    </source>
</evidence>
<dbReference type="Gene3D" id="3.40.50.2300">
    <property type="match status" value="2"/>
</dbReference>
<protein>
    <submittedName>
        <fullName evidence="6">Ribose ABC transporter substrate-binding protein RbsB</fullName>
    </submittedName>
</protein>
<dbReference type="CDD" id="cd06323">
    <property type="entry name" value="PBP1_ribose_binding"/>
    <property type="match status" value="1"/>
</dbReference>